<reference evidence="2" key="1">
    <citation type="submission" date="2018-01" db="EMBL/GenBank/DDBJ databases">
        <authorList>
            <person name="Mao J.F."/>
        </authorList>
    </citation>
    <scope>NUCLEOTIDE SEQUENCE</scope>
    <source>
        <strain evidence="2">Huo1</strain>
        <tissue evidence="2">Leaf</tissue>
    </source>
</reference>
<dbReference type="Pfam" id="PF07891">
    <property type="entry name" value="DUF1666"/>
    <property type="match status" value="1"/>
</dbReference>
<dbReference type="Proteomes" id="UP000298416">
    <property type="component" value="Unassembled WGS sequence"/>
</dbReference>
<evidence type="ECO:0000313" key="2">
    <source>
        <dbReference type="EMBL" id="KAG6418215.1"/>
    </source>
</evidence>
<keyword evidence="1" id="KW-0472">Membrane</keyword>
<feature type="transmembrane region" description="Helical" evidence="1">
    <location>
        <begin position="51"/>
        <end position="76"/>
    </location>
</feature>
<sequence>MALLASCWLIVESFVVPHGFIKWFYLSFYIHPSFLVFCQLFLWFNDLLNLFIFLFLPLDLVFPFIARVVVFLFSYIRPITKDDVYYDALEPEHKSLQDCQVFVSSRKSTPATISRVFYTSGNEIVHRRCVKDSWLNQYLYSDHYNYTVSNFMYDVTNMSTYVQPDQHECTTPIPSTFLNHSVDGETEDSVISTPSNDPLILENMIQDDCVSPLSSLDVNDESSAAGDVLVHKAFLPSYCSTDAEDPFHNKYMSRVRFFDVLYHERLHGISKYDFFINEVVVCLKSKYMNELLLNSDFVHGLKFRADAILNEHLRNPIIFDFMAPLTNYPIVWSGTARKRVLKSLEFDLEMINVAQSCLFWEALDHQYHKVESLSLSENCGNILFHHNISGKFQEIEILLIRFVENQRCESQKSLSITRKRLSFQSLLRIPNAAGFVHMEKENKMLGCIRPAQLLEAIDNCTKAFWLYIKTDDEKKPFWKYKGIWRAPPSVEDPQYLELLYNVLKDFHKKEIMLRGVEGKRKCWMRRKVKEVQAEEKRNIVVGMIDVRLVQRMLKMPLINRSHLKWCQDKLNNLDFKEDTVFRGPNTQLFPLP</sequence>
<dbReference type="AlphaFoldDB" id="A0A8X8XPN6"/>
<dbReference type="PANTHER" id="PTHR46741">
    <property type="entry name" value="OS09G0413600 PROTEIN"/>
    <property type="match status" value="1"/>
</dbReference>
<accession>A0A8X8XPN6</accession>
<evidence type="ECO:0000256" key="1">
    <source>
        <dbReference type="SAM" id="Phobius"/>
    </source>
</evidence>
<evidence type="ECO:0000313" key="3">
    <source>
        <dbReference type="Proteomes" id="UP000298416"/>
    </source>
</evidence>
<keyword evidence="3" id="KW-1185">Reference proteome</keyword>
<dbReference type="EMBL" id="PNBA02000007">
    <property type="protein sequence ID" value="KAG6418215.1"/>
    <property type="molecule type" value="Genomic_DNA"/>
</dbReference>
<feature type="transmembrane region" description="Helical" evidence="1">
    <location>
        <begin position="23"/>
        <end position="44"/>
    </location>
</feature>
<organism evidence="2">
    <name type="scientific">Salvia splendens</name>
    <name type="common">Scarlet sage</name>
    <dbReference type="NCBI Taxonomy" id="180675"/>
    <lineage>
        <taxon>Eukaryota</taxon>
        <taxon>Viridiplantae</taxon>
        <taxon>Streptophyta</taxon>
        <taxon>Embryophyta</taxon>
        <taxon>Tracheophyta</taxon>
        <taxon>Spermatophyta</taxon>
        <taxon>Magnoliopsida</taxon>
        <taxon>eudicotyledons</taxon>
        <taxon>Gunneridae</taxon>
        <taxon>Pentapetalae</taxon>
        <taxon>asterids</taxon>
        <taxon>lamiids</taxon>
        <taxon>Lamiales</taxon>
        <taxon>Lamiaceae</taxon>
        <taxon>Nepetoideae</taxon>
        <taxon>Mentheae</taxon>
        <taxon>Salviinae</taxon>
        <taxon>Salvia</taxon>
        <taxon>Salvia subgen. Calosphace</taxon>
        <taxon>core Calosphace</taxon>
    </lineage>
</organism>
<reference evidence="2" key="2">
    <citation type="submission" date="2020-08" db="EMBL/GenBank/DDBJ databases">
        <title>Plant Genome Project.</title>
        <authorList>
            <person name="Zhang R.-G."/>
        </authorList>
    </citation>
    <scope>NUCLEOTIDE SEQUENCE</scope>
    <source>
        <strain evidence="2">Huo1</strain>
        <tissue evidence="2">Leaf</tissue>
    </source>
</reference>
<protein>
    <submittedName>
        <fullName evidence="2">Uncharacterized protein</fullName>
    </submittedName>
</protein>
<proteinExistence type="predicted"/>
<comment type="caution">
    <text evidence="2">The sequence shown here is derived from an EMBL/GenBank/DDBJ whole genome shotgun (WGS) entry which is preliminary data.</text>
</comment>
<name>A0A8X8XPN6_SALSN</name>
<keyword evidence="1" id="KW-1133">Transmembrane helix</keyword>
<dbReference type="PANTHER" id="PTHR46741:SF7">
    <property type="entry name" value="TRANSMEMBRANE PROTEIN"/>
    <property type="match status" value="1"/>
</dbReference>
<keyword evidence="1" id="KW-0812">Transmembrane</keyword>
<dbReference type="InterPro" id="IPR012870">
    <property type="entry name" value="DUF1666"/>
</dbReference>
<gene>
    <name evidence="2" type="ORF">SASPL_120415</name>
</gene>